<dbReference type="EMBL" id="JARXIC010000015">
    <property type="protein sequence ID" value="MDQ8194855.1"/>
    <property type="molecule type" value="Genomic_DNA"/>
</dbReference>
<accession>A0ABU1AJ55</accession>
<sequence length="132" mass="14330">MKRDKKITKLAKKLVELSKDDRGVVTEAKVGEVLAGIKQVELRNPVATLKSYLNYLRREIALQTAVVATPAALSADALKAIEVKYSALYGRPISAVTQEDASLIAGVRVRVGDDVYDASVAGRLQRLAENVH</sequence>
<dbReference type="Pfam" id="PF00213">
    <property type="entry name" value="OSCP"/>
    <property type="match status" value="1"/>
</dbReference>
<name>A0ABU1AJ55_9BACT</name>
<keyword evidence="5" id="KW-0472">Membrane</keyword>
<organism evidence="7 8">
    <name type="scientific">Thalassobacterium sedimentorum</name>
    <dbReference type="NCBI Taxonomy" id="3041258"/>
    <lineage>
        <taxon>Bacteria</taxon>
        <taxon>Pseudomonadati</taxon>
        <taxon>Verrucomicrobiota</taxon>
        <taxon>Opitutia</taxon>
        <taxon>Puniceicoccales</taxon>
        <taxon>Coraliomargaritaceae</taxon>
        <taxon>Thalassobacterium</taxon>
    </lineage>
</organism>
<comment type="caution">
    <text evidence="7">The sequence shown here is derived from an EMBL/GenBank/DDBJ whole genome shotgun (WGS) entry which is preliminary data.</text>
</comment>
<keyword evidence="6" id="KW-0066">ATP synthesis</keyword>
<proteinExistence type="predicted"/>
<keyword evidence="8" id="KW-1185">Reference proteome</keyword>
<evidence type="ECO:0000313" key="8">
    <source>
        <dbReference type="Proteomes" id="UP001243717"/>
    </source>
</evidence>
<keyword evidence="3" id="KW-0375">Hydrogen ion transport</keyword>
<dbReference type="Proteomes" id="UP001243717">
    <property type="component" value="Unassembled WGS sequence"/>
</dbReference>
<evidence type="ECO:0000256" key="4">
    <source>
        <dbReference type="ARBA" id="ARBA00023065"/>
    </source>
</evidence>
<evidence type="ECO:0000256" key="5">
    <source>
        <dbReference type="ARBA" id="ARBA00023136"/>
    </source>
</evidence>
<evidence type="ECO:0000256" key="6">
    <source>
        <dbReference type="ARBA" id="ARBA00023310"/>
    </source>
</evidence>
<dbReference type="PANTHER" id="PTHR11910">
    <property type="entry name" value="ATP SYNTHASE DELTA CHAIN"/>
    <property type="match status" value="1"/>
</dbReference>
<gene>
    <name evidence="7" type="ORF">QEH59_10490</name>
</gene>
<comment type="subcellular location">
    <subcellularLocation>
        <location evidence="1">Membrane</location>
    </subcellularLocation>
</comment>
<dbReference type="RefSeq" id="WP_308985322.1">
    <property type="nucleotide sequence ID" value="NZ_JARXIC010000015.1"/>
</dbReference>
<evidence type="ECO:0000256" key="1">
    <source>
        <dbReference type="ARBA" id="ARBA00004370"/>
    </source>
</evidence>
<evidence type="ECO:0000313" key="7">
    <source>
        <dbReference type="EMBL" id="MDQ8194855.1"/>
    </source>
</evidence>
<evidence type="ECO:0000256" key="2">
    <source>
        <dbReference type="ARBA" id="ARBA00022448"/>
    </source>
</evidence>
<dbReference type="PRINTS" id="PR00125">
    <property type="entry name" value="ATPASEDELTA"/>
</dbReference>
<keyword evidence="4" id="KW-0406">Ion transport</keyword>
<keyword evidence="2" id="KW-0813">Transport</keyword>
<dbReference type="InterPro" id="IPR000711">
    <property type="entry name" value="ATPase_OSCP/dsu"/>
</dbReference>
<evidence type="ECO:0000256" key="3">
    <source>
        <dbReference type="ARBA" id="ARBA00022781"/>
    </source>
</evidence>
<protein>
    <submittedName>
        <fullName evidence="7">F0F1 ATP synthase subunit delta</fullName>
    </submittedName>
</protein>
<reference evidence="7 8" key="1">
    <citation type="submission" date="2023-04" db="EMBL/GenBank/DDBJ databases">
        <title>A novel bacteria isolated from coastal sediment.</title>
        <authorList>
            <person name="Liu X.-J."/>
            <person name="Du Z.-J."/>
        </authorList>
    </citation>
    <scope>NUCLEOTIDE SEQUENCE [LARGE SCALE GENOMIC DNA]</scope>
    <source>
        <strain evidence="7 8">SDUM461004</strain>
    </source>
</reference>